<feature type="transmembrane region" description="Helical" evidence="6">
    <location>
        <begin position="12"/>
        <end position="28"/>
    </location>
</feature>
<dbReference type="STRING" id="274537.BIU88_05275"/>
<comment type="subcellular location">
    <subcellularLocation>
        <location evidence="1">Cell membrane</location>
        <topology evidence="1">Multi-pass membrane protein</topology>
    </subcellularLocation>
</comment>
<dbReference type="PANTHER" id="PTHR39087:SF2">
    <property type="entry name" value="UPF0104 MEMBRANE PROTEIN MJ1595"/>
    <property type="match status" value="1"/>
</dbReference>
<evidence type="ECO:0000256" key="6">
    <source>
        <dbReference type="SAM" id="Phobius"/>
    </source>
</evidence>
<dbReference type="PANTHER" id="PTHR39087">
    <property type="entry name" value="UPF0104 MEMBRANE PROTEIN MJ1595"/>
    <property type="match status" value="1"/>
</dbReference>
<evidence type="ECO:0000256" key="5">
    <source>
        <dbReference type="ARBA" id="ARBA00023136"/>
    </source>
</evidence>
<keyword evidence="4 6" id="KW-1133">Transmembrane helix</keyword>
<name>A0A1D8D7L7_CHLLM</name>
<feature type="transmembrane region" description="Helical" evidence="6">
    <location>
        <begin position="40"/>
        <end position="60"/>
    </location>
</feature>
<protein>
    <recommendedName>
        <fullName evidence="9">TIGR00374 family protein</fullName>
    </recommendedName>
</protein>
<dbReference type="Proteomes" id="UP000095185">
    <property type="component" value="Chromosome"/>
</dbReference>
<evidence type="ECO:0000256" key="2">
    <source>
        <dbReference type="ARBA" id="ARBA00022475"/>
    </source>
</evidence>
<feature type="transmembrane region" description="Helical" evidence="6">
    <location>
        <begin position="299"/>
        <end position="320"/>
    </location>
</feature>
<dbReference type="OrthoDB" id="594003at2"/>
<dbReference type="KEGG" id="clz:BIU88_05275"/>
<reference evidence="7" key="1">
    <citation type="submission" date="2016-09" db="EMBL/GenBank/DDBJ databases">
        <title>Genome sequence of Chlorobaculum limnaeum.</title>
        <authorList>
            <person name="Liu Z."/>
            <person name="Tank M."/>
            <person name="Bryant D.A."/>
        </authorList>
    </citation>
    <scope>NUCLEOTIDE SEQUENCE [LARGE SCALE GENOMIC DNA]</scope>
    <source>
        <strain evidence="7">DSM 1677</strain>
    </source>
</reference>
<keyword evidence="2" id="KW-1003">Cell membrane</keyword>
<keyword evidence="5 6" id="KW-0472">Membrane</keyword>
<dbReference type="EMBL" id="CP017305">
    <property type="protein sequence ID" value="AOS83609.1"/>
    <property type="molecule type" value="Genomic_DNA"/>
</dbReference>
<dbReference type="Pfam" id="PF03706">
    <property type="entry name" value="LPG_synthase_TM"/>
    <property type="match status" value="1"/>
</dbReference>
<dbReference type="InterPro" id="IPR022791">
    <property type="entry name" value="L-PG_synthase/AglD"/>
</dbReference>
<proteinExistence type="predicted"/>
<sequence>MQAQKKGKKSWSRYVGILAGLALIAYLFSKVDLAGSMKLIGSLGPSVLLILLPYLGLHLLETAAWQRLFPKESVPAPFFGLFKIQLVAETVSMTLPAGVAVGEPLRPWLCRKFLGIPLPDGFATVTVRKLLLGATQGIYTLLGALAGFGFLQAVSKPVVDFEGLGVVMIVVSLSITLVFMLLLILMTNGNAVRKLHRLLLKIPFEKARQWLLRVQEGFAETDRQLQRVRSDGMKSFLPVMAIYVAAWMMLALETYLILQVLGLKVTFLQVLAFDTALTILRAIFFFIPSGLGIQDLGYLAFFHALGIPDYLAYGGAFVMLRRFKEVLWYSIGYGVMFMEGIHLRDAQQVSDESA</sequence>
<feature type="transmembrane region" description="Helical" evidence="6">
    <location>
        <begin position="267"/>
        <end position="287"/>
    </location>
</feature>
<organism evidence="7 8">
    <name type="scientific">Chlorobaculum limnaeum</name>
    <dbReference type="NCBI Taxonomy" id="274537"/>
    <lineage>
        <taxon>Bacteria</taxon>
        <taxon>Pseudomonadati</taxon>
        <taxon>Chlorobiota</taxon>
        <taxon>Chlorobiia</taxon>
        <taxon>Chlorobiales</taxon>
        <taxon>Chlorobiaceae</taxon>
        <taxon>Chlorobaculum</taxon>
    </lineage>
</organism>
<evidence type="ECO:0000256" key="3">
    <source>
        <dbReference type="ARBA" id="ARBA00022692"/>
    </source>
</evidence>
<evidence type="ECO:0000313" key="8">
    <source>
        <dbReference type="Proteomes" id="UP000095185"/>
    </source>
</evidence>
<evidence type="ECO:0000256" key="4">
    <source>
        <dbReference type="ARBA" id="ARBA00022989"/>
    </source>
</evidence>
<gene>
    <name evidence="7" type="ORF">BIU88_05275</name>
</gene>
<keyword evidence="3 6" id="KW-0812">Transmembrane</keyword>
<evidence type="ECO:0008006" key="9">
    <source>
        <dbReference type="Google" id="ProtNLM"/>
    </source>
</evidence>
<dbReference type="NCBIfam" id="TIGR00374">
    <property type="entry name" value="flippase-like domain"/>
    <property type="match status" value="1"/>
</dbReference>
<keyword evidence="8" id="KW-1185">Reference proteome</keyword>
<accession>A0A1D8D7L7</accession>
<dbReference type="AlphaFoldDB" id="A0A1D8D7L7"/>
<dbReference type="RefSeq" id="WP_069809327.1">
    <property type="nucleotide sequence ID" value="NZ_CP017305.1"/>
</dbReference>
<evidence type="ECO:0000256" key="1">
    <source>
        <dbReference type="ARBA" id="ARBA00004651"/>
    </source>
</evidence>
<feature type="transmembrane region" description="Helical" evidence="6">
    <location>
        <begin position="236"/>
        <end position="261"/>
    </location>
</feature>
<feature type="transmembrane region" description="Helical" evidence="6">
    <location>
        <begin position="163"/>
        <end position="185"/>
    </location>
</feature>
<dbReference type="GO" id="GO:0005886">
    <property type="term" value="C:plasma membrane"/>
    <property type="evidence" value="ECO:0007669"/>
    <property type="project" value="UniProtKB-SubCell"/>
</dbReference>
<evidence type="ECO:0000313" key="7">
    <source>
        <dbReference type="EMBL" id="AOS83609.1"/>
    </source>
</evidence>
<feature type="transmembrane region" description="Helical" evidence="6">
    <location>
        <begin position="130"/>
        <end position="151"/>
    </location>
</feature>